<evidence type="ECO:0000313" key="3">
    <source>
        <dbReference type="EMBL" id="SDS26748.1"/>
    </source>
</evidence>
<sequence length="156" mass="15842">MHRVLRRLARPAVPLAAVLLLVTACGSPDGSGTTDDAASSPSPSASASASASPSASAGSAESSPSASTEAGTVIDIRFADGQVTPAGKQVEVGVGEPFTLRVEADAPGELHIHSTPEQELAYEAGTTEKTLTLDRPGVVDIESHTLDQLVVRVEVS</sequence>
<keyword evidence="2" id="KW-0732">Signal</keyword>
<dbReference type="STRING" id="642780.SAMN04488570_1499"/>
<keyword evidence="4" id="KW-1185">Reference proteome</keyword>
<feature type="region of interest" description="Disordered" evidence="1">
    <location>
        <begin position="28"/>
        <end position="69"/>
    </location>
</feature>
<feature type="chain" id="PRO_5009258057" evidence="2">
    <location>
        <begin position="27"/>
        <end position="156"/>
    </location>
</feature>
<dbReference type="SUPFAM" id="SSF49503">
    <property type="entry name" value="Cupredoxins"/>
    <property type="match status" value="1"/>
</dbReference>
<dbReference type="OrthoDB" id="3748691at2"/>
<evidence type="ECO:0000256" key="1">
    <source>
        <dbReference type="SAM" id="MobiDB-lite"/>
    </source>
</evidence>
<evidence type="ECO:0000256" key="2">
    <source>
        <dbReference type="SAM" id="SignalP"/>
    </source>
</evidence>
<dbReference type="AlphaFoldDB" id="A0A1H1QTE7"/>
<reference evidence="4" key="1">
    <citation type="submission" date="2016-10" db="EMBL/GenBank/DDBJ databases">
        <authorList>
            <person name="Varghese N."/>
            <person name="Submissions S."/>
        </authorList>
    </citation>
    <scope>NUCLEOTIDE SEQUENCE [LARGE SCALE GENOMIC DNA]</scope>
    <source>
        <strain evidence="4">DSM 22127</strain>
    </source>
</reference>
<dbReference type="InterPro" id="IPR008972">
    <property type="entry name" value="Cupredoxin"/>
</dbReference>
<feature type="signal peptide" evidence="2">
    <location>
        <begin position="1"/>
        <end position="26"/>
    </location>
</feature>
<evidence type="ECO:0000313" key="4">
    <source>
        <dbReference type="Proteomes" id="UP000198859"/>
    </source>
</evidence>
<gene>
    <name evidence="3" type="ORF">SAMN04488570_1499</name>
</gene>
<dbReference type="EMBL" id="LT629757">
    <property type="protein sequence ID" value="SDS26748.1"/>
    <property type="molecule type" value="Genomic_DNA"/>
</dbReference>
<proteinExistence type="predicted"/>
<dbReference type="RefSeq" id="WP_091727888.1">
    <property type="nucleotide sequence ID" value="NZ_LT629757.1"/>
</dbReference>
<protein>
    <submittedName>
        <fullName evidence="3">Uncharacterized protein</fullName>
    </submittedName>
</protein>
<dbReference type="Proteomes" id="UP000198859">
    <property type="component" value="Chromosome I"/>
</dbReference>
<dbReference type="PROSITE" id="PS51257">
    <property type="entry name" value="PROKAR_LIPOPROTEIN"/>
    <property type="match status" value="1"/>
</dbReference>
<organism evidence="3 4">
    <name type="scientific">Nocardioides scoriae</name>
    <dbReference type="NCBI Taxonomy" id="642780"/>
    <lineage>
        <taxon>Bacteria</taxon>
        <taxon>Bacillati</taxon>
        <taxon>Actinomycetota</taxon>
        <taxon>Actinomycetes</taxon>
        <taxon>Propionibacteriales</taxon>
        <taxon>Nocardioidaceae</taxon>
        <taxon>Nocardioides</taxon>
    </lineage>
</organism>
<name>A0A1H1QTE7_9ACTN</name>
<accession>A0A1H1QTE7</accession>
<feature type="compositionally biased region" description="Low complexity" evidence="1">
    <location>
        <begin position="37"/>
        <end position="69"/>
    </location>
</feature>